<name>A0ABQ7VAL6_SOLTU</name>
<dbReference type="PANTHER" id="PTHR36344">
    <property type="entry name" value="RX N-TERMINAL DOMAIN-CONTAINING PROTEIN"/>
    <property type="match status" value="1"/>
</dbReference>
<dbReference type="EMBL" id="JAIVGD010000013">
    <property type="protein sequence ID" value="KAH0761112.1"/>
    <property type="molecule type" value="Genomic_DNA"/>
</dbReference>
<evidence type="ECO:0000313" key="4">
    <source>
        <dbReference type="Proteomes" id="UP000826656"/>
    </source>
</evidence>
<protein>
    <recommendedName>
        <fullName evidence="5">Integrase core domain containing protein</fullName>
    </recommendedName>
</protein>
<keyword evidence="4" id="KW-1185">Reference proteome</keyword>
<dbReference type="Proteomes" id="UP000826656">
    <property type="component" value="Unassembled WGS sequence"/>
</dbReference>
<dbReference type="PANTHER" id="PTHR36344:SF5">
    <property type="entry name" value="INTEGRASE CORE DOMAIN CONTAINING PROTEIN"/>
    <property type="match status" value="1"/>
</dbReference>
<feature type="coiled-coil region" evidence="1">
    <location>
        <begin position="118"/>
        <end position="152"/>
    </location>
</feature>
<organism evidence="3 4">
    <name type="scientific">Solanum tuberosum</name>
    <name type="common">Potato</name>
    <dbReference type="NCBI Taxonomy" id="4113"/>
    <lineage>
        <taxon>Eukaryota</taxon>
        <taxon>Viridiplantae</taxon>
        <taxon>Streptophyta</taxon>
        <taxon>Embryophyta</taxon>
        <taxon>Tracheophyta</taxon>
        <taxon>Spermatophyta</taxon>
        <taxon>Magnoliopsida</taxon>
        <taxon>eudicotyledons</taxon>
        <taxon>Gunneridae</taxon>
        <taxon>Pentapetalae</taxon>
        <taxon>asterids</taxon>
        <taxon>lamiids</taxon>
        <taxon>Solanales</taxon>
        <taxon>Solanaceae</taxon>
        <taxon>Solanoideae</taxon>
        <taxon>Solaneae</taxon>
        <taxon>Solanum</taxon>
    </lineage>
</organism>
<gene>
    <name evidence="3" type="ORF">KY290_017185</name>
</gene>
<feature type="compositionally biased region" description="Polar residues" evidence="2">
    <location>
        <begin position="1"/>
        <end position="11"/>
    </location>
</feature>
<accession>A0ABQ7VAL6</accession>
<evidence type="ECO:0000256" key="1">
    <source>
        <dbReference type="SAM" id="Coils"/>
    </source>
</evidence>
<evidence type="ECO:0000313" key="3">
    <source>
        <dbReference type="EMBL" id="KAH0761112.1"/>
    </source>
</evidence>
<feature type="region of interest" description="Disordered" evidence="2">
    <location>
        <begin position="1"/>
        <end position="27"/>
    </location>
</feature>
<sequence>MTCISNESSDANEVERDGSEPSWEGIISPLNAPKIKVENVAIPNKKGKSQDRIHPGPSDLEQLKGQMIFSIKNGILWNMTVSTMFDPASSVRSTQIRKRRECQQTLHAFLEHMPAVFPELVEQRIQQLLNQIQTLEEEGRTLSRDRENLIIRMAFRIWGGNN</sequence>
<keyword evidence="1" id="KW-0175">Coiled coil</keyword>
<reference evidence="3 4" key="1">
    <citation type="journal article" date="2021" name="bioRxiv">
        <title>Chromosome-scale and haplotype-resolved genome assembly of a tetraploid potato cultivar.</title>
        <authorList>
            <person name="Sun H."/>
            <person name="Jiao W.-B."/>
            <person name="Krause K."/>
            <person name="Campoy J.A."/>
            <person name="Goel M."/>
            <person name="Folz-Donahue K."/>
            <person name="Kukat C."/>
            <person name="Huettel B."/>
            <person name="Schneeberger K."/>
        </authorList>
    </citation>
    <scope>NUCLEOTIDE SEQUENCE [LARGE SCALE GENOMIC DNA]</scope>
    <source>
        <strain evidence="3">SolTubOtavaFocal</strain>
        <tissue evidence="3">Leaves</tissue>
    </source>
</reference>
<evidence type="ECO:0008006" key="5">
    <source>
        <dbReference type="Google" id="ProtNLM"/>
    </source>
</evidence>
<evidence type="ECO:0000256" key="2">
    <source>
        <dbReference type="SAM" id="MobiDB-lite"/>
    </source>
</evidence>
<comment type="caution">
    <text evidence="3">The sequence shown here is derived from an EMBL/GenBank/DDBJ whole genome shotgun (WGS) entry which is preliminary data.</text>
</comment>
<proteinExistence type="predicted"/>